<protein>
    <submittedName>
        <fullName evidence="7">Cobalt/nickel transport system permease</fullName>
    </submittedName>
</protein>
<dbReference type="STRING" id="1298851.TST_1141"/>
<evidence type="ECO:0000313" key="7">
    <source>
        <dbReference type="EMBL" id="BAT71933.1"/>
    </source>
</evidence>
<dbReference type="Pfam" id="PF02361">
    <property type="entry name" value="CbiQ"/>
    <property type="match status" value="1"/>
</dbReference>
<dbReference type="InterPro" id="IPR003339">
    <property type="entry name" value="ABC/ECF_trnsptr_transmembrane"/>
</dbReference>
<feature type="transmembrane region" description="Helical" evidence="6">
    <location>
        <begin position="67"/>
        <end position="86"/>
    </location>
</feature>
<evidence type="ECO:0000256" key="6">
    <source>
        <dbReference type="SAM" id="Phobius"/>
    </source>
</evidence>
<evidence type="ECO:0000256" key="3">
    <source>
        <dbReference type="ARBA" id="ARBA00022692"/>
    </source>
</evidence>
<evidence type="ECO:0000256" key="1">
    <source>
        <dbReference type="ARBA" id="ARBA00004141"/>
    </source>
</evidence>
<dbReference type="GO" id="GO:0005886">
    <property type="term" value="C:plasma membrane"/>
    <property type="evidence" value="ECO:0007669"/>
    <property type="project" value="UniProtKB-ARBA"/>
</dbReference>
<dbReference type="PANTHER" id="PTHR34857:SF2">
    <property type="entry name" value="SLL0384 PROTEIN"/>
    <property type="match status" value="1"/>
</dbReference>
<dbReference type="AlphaFoldDB" id="A0A0S3QUC2"/>
<comment type="subcellular location">
    <subcellularLocation>
        <location evidence="1">Membrane</location>
        <topology evidence="1">Multi-pass membrane protein</topology>
    </subcellularLocation>
</comment>
<name>A0A0S3QUC2_THET7</name>
<reference evidence="8" key="1">
    <citation type="journal article" date="2018" name="Science">
        <title>A primordial and reversible TCA cycle in a facultatively chemolithoautotrophic thermophile.</title>
        <authorList>
            <person name="Nunoura T."/>
            <person name="Chikaraishi Y."/>
            <person name="Izaki R."/>
            <person name="Suwa T."/>
            <person name="Sato T."/>
            <person name="Harada T."/>
            <person name="Mori K."/>
            <person name="Kato Y."/>
            <person name="Miyazaki M."/>
            <person name="Shimamura S."/>
            <person name="Yanagawa K."/>
            <person name="Shuto A."/>
            <person name="Ohkouchi N."/>
            <person name="Fujita N."/>
            <person name="Takaki Y."/>
            <person name="Atomi H."/>
            <person name="Takai K."/>
        </authorList>
    </citation>
    <scope>NUCLEOTIDE SEQUENCE [LARGE SCALE GENOMIC DNA]</scope>
    <source>
        <strain evidence="8">DSM 17441 / JCM 13301 / NBRC 103674 / ABI70S6</strain>
    </source>
</reference>
<keyword evidence="8" id="KW-1185">Reference proteome</keyword>
<keyword evidence="4 6" id="KW-1133">Transmembrane helix</keyword>
<feature type="transmembrane region" description="Helical" evidence="6">
    <location>
        <begin position="92"/>
        <end position="113"/>
    </location>
</feature>
<dbReference type="KEGG" id="ttk:TST_1141"/>
<dbReference type="Proteomes" id="UP000063234">
    <property type="component" value="Chromosome"/>
</dbReference>
<keyword evidence="5 6" id="KW-0472">Membrane</keyword>
<keyword evidence="2" id="KW-1003">Cell membrane</keyword>
<keyword evidence="3 6" id="KW-0812">Transmembrane</keyword>
<proteinExistence type="predicted"/>
<evidence type="ECO:0000256" key="2">
    <source>
        <dbReference type="ARBA" id="ARBA00022475"/>
    </source>
</evidence>
<dbReference type="RefSeq" id="WP_068549928.1">
    <property type="nucleotide sequence ID" value="NZ_AP013035.1"/>
</dbReference>
<dbReference type="CDD" id="cd16914">
    <property type="entry name" value="EcfT"/>
    <property type="match status" value="1"/>
</dbReference>
<evidence type="ECO:0000313" key="8">
    <source>
        <dbReference type="Proteomes" id="UP000063234"/>
    </source>
</evidence>
<evidence type="ECO:0000256" key="5">
    <source>
        <dbReference type="ARBA" id="ARBA00023136"/>
    </source>
</evidence>
<evidence type="ECO:0000256" key="4">
    <source>
        <dbReference type="ARBA" id="ARBA00022989"/>
    </source>
</evidence>
<dbReference type="InterPro" id="IPR051611">
    <property type="entry name" value="ECF_transporter_component"/>
</dbReference>
<feature type="transmembrane region" description="Helical" evidence="6">
    <location>
        <begin position="125"/>
        <end position="146"/>
    </location>
</feature>
<organism evidence="7 8">
    <name type="scientific">Thermosulfidibacter takaii (strain DSM 17441 / JCM 13301 / NBRC 103674 / ABI70S6)</name>
    <dbReference type="NCBI Taxonomy" id="1298851"/>
    <lineage>
        <taxon>Bacteria</taxon>
        <taxon>Pseudomonadati</taxon>
        <taxon>Thermosulfidibacterota</taxon>
        <taxon>Thermosulfidibacteria</taxon>
        <taxon>Thermosulfidibacterales</taxon>
        <taxon>Thermosulfidibacteraceae</taxon>
    </lineage>
</organism>
<gene>
    <name evidence="7" type="primary">cbiQ</name>
    <name evidence="7" type="ORF">TST_1141</name>
</gene>
<dbReference type="OrthoDB" id="8585740at2"/>
<dbReference type="EMBL" id="AP013035">
    <property type="protein sequence ID" value="BAT71933.1"/>
    <property type="molecule type" value="Genomic_DNA"/>
</dbReference>
<accession>A0A0S3QUC2</accession>
<sequence length="213" mass="24704">MRHSFIDKYSDLDSPVHRLPTRLKLILFLFIISVLSFVPKGSWFVWTFFLLFCCAVVFVANIPPGYIFKKSAVVLPFAFFLSLGAWRDWDGFLFLVLRAWLCAAYCILLLATIPFPELLKAFQDMGVPALFIMVLSFMYRYIFVFVDEVHRFEVAWKSRAFGVKGIKAFKTLSQAIGVMFIRSFERSDMVYQAMLARGFDGRIRVYRGDRCSS</sequence>
<dbReference type="PANTHER" id="PTHR34857">
    <property type="entry name" value="SLL0384 PROTEIN"/>
    <property type="match status" value="1"/>
</dbReference>